<accession>A0A7C9JDS1</accession>
<proteinExistence type="predicted"/>
<name>A0A7C9JDS1_9BACT</name>
<dbReference type="Pfam" id="PF01145">
    <property type="entry name" value="Band_7"/>
    <property type="match status" value="2"/>
</dbReference>
<feature type="domain" description="Band 7" evidence="2">
    <location>
        <begin position="18"/>
        <end position="221"/>
    </location>
</feature>
<dbReference type="InterPro" id="IPR036013">
    <property type="entry name" value="Band_7/SPFH_dom_sf"/>
</dbReference>
<dbReference type="AlphaFoldDB" id="A0A7C9JDS1"/>
<dbReference type="SUPFAM" id="SSF117892">
    <property type="entry name" value="Band 7/SPFH domain"/>
    <property type="match status" value="1"/>
</dbReference>
<evidence type="ECO:0000256" key="1">
    <source>
        <dbReference type="ARBA" id="ARBA00004167"/>
    </source>
</evidence>
<dbReference type="GO" id="GO:0016020">
    <property type="term" value="C:membrane"/>
    <property type="evidence" value="ECO:0007669"/>
    <property type="project" value="UniProtKB-SubCell"/>
</dbReference>
<dbReference type="Gene3D" id="3.30.479.30">
    <property type="entry name" value="Band 7 domain"/>
    <property type="match status" value="1"/>
</dbReference>
<dbReference type="PANTHER" id="PTHR43327:SF31">
    <property type="entry name" value="HYPERSENSITIVE-INDUCED RESPONSE PROTEIN 2"/>
    <property type="match status" value="1"/>
</dbReference>
<evidence type="ECO:0000313" key="3">
    <source>
        <dbReference type="EMBL" id="NBI34680.1"/>
    </source>
</evidence>
<dbReference type="CDD" id="cd03407">
    <property type="entry name" value="SPFH_like_u4"/>
    <property type="match status" value="1"/>
</dbReference>
<gene>
    <name evidence="3" type="ORF">D1639_06475</name>
</gene>
<dbReference type="EMBL" id="QWKH01000040">
    <property type="protein sequence ID" value="NBI34680.1"/>
    <property type="molecule type" value="Genomic_DNA"/>
</dbReference>
<sequence length="339" mass="36858">MFIVPLVILIVCAVAVLSTIYIVPQQKAYVIERLGKYNRISHPGLHVRIPVIEKIVGKIDLRTNQSVLAIDAKTQDNVTITMQVAVQYHVDGTGAGYHLQAAASAPQGTPMAPGAPVPGAAPQVPGVPQVSVQARNAGIYNAFYILSNPVEQMKAYVADALRSSIPRYTIDEVYDRKDDIANDVQHIIAATMIGYGYVVVSTLIVNIELPRDVEAAMNEINTAQRKQVAAQALAEAERIKVVTEAKAQAEAAEQAGIGIANQRKAIAVGINESIREIRESGMTDHEANLLFMFTQWTDMMTQFGQNPSSSTVVLPADFRETSSMFEQMLVANEAEDAQR</sequence>
<comment type="caution">
    <text evidence="3">The sequence shown here is derived from an EMBL/GenBank/DDBJ whole genome shotgun (WGS) entry which is preliminary data.</text>
</comment>
<protein>
    <submittedName>
        <fullName evidence="3">SPFH domain-containing protein</fullName>
    </submittedName>
</protein>
<comment type="subcellular location">
    <subcellularLocation>
        <location evidence="1">Membrane</location>
        <topology evidence="1">Single-pass membrane protein</topology>
    </subcellularLocation>
</comment>
<organism evidence="3">
    <name type="scientific">Muribaculaceae bacterium Z82</name>
    <dbReference type="NCBI Taxonomy" id="2304548"/>
    <lineage>
        <taxon>Bacteria</taxon>
        <taxon>Pseudomonadati</taxon>
        <taxon>Bacteroidota</taxon>
        <taxon>Bacteroidia</taxon>
        <taxon>Bacteroidales</taxon>
        <taxon>Muribaculaceae</taxon>
    </lineage>
</organism>
<dbReference type="InterPro" id="IPR050710">
    <property type="entry name" value="Band7/mec-2_domain"/>
</dbReference>
<dbReference type="PANTHER" id="PTHR43327">
    <property type="entry name" value="STOMATIN-LIKE PROTEIN 2, MITOCHONDRIAL"/>
    <property type="match status" value="1"/>
</dbReference>
<reference evidence="3" key="1">
    <citation type="submission" date="2018-08" db="EMBL/GenBank/DDBJ databases">
        <title>Murine metabolic-syndrome-specific gut microbial biobank.</title>
        <authorList>
            <person name="Liu C."/>
        </authorList>
    </citation>
    <scope>NUCLEOTIDE SEQUENCE [LARGE SCALE GENOMIC DNA]</scope>
    <source>
        <strain evidence="3">Z82</strain>
    </source>
</reference>
<dbReference type="InterPro" id="IPR001107">
    <property type="entry name" value="Band_7"/>
</dbReference>
<dbReference type="SMART" id="SM00244">
    <property type="entry name" value="PHB"/>
    <property type="match status" value="1"/>
</dbReference>
<evidence type="ECO:0000259" key="2">
    <source>
        <dbReference type="SMART" id="SM00244"/>
    </source>
</evidence>